<organism evidence="1 2">
    <name type="scientific">Anas platyrhynchos</name>
    <name type="common">Mallard</name>
    <name type="synonym">Anas boschas</name>
    <dbReference type="NCBI Taxonomy" id="8839"/>
    <lineage>
        <taxon>Eukaryota</taxon>
        <taxon>Metazoa</taxon>
        <taxon>Chordata</taxon>
        <taxon>Craniata</taxon>
        <taxon>Vertebrata</taxon>
        <taxon>Euteleostomi</taxon>
        <taxon>Archelosauria</taxon>
        <taxon>Archosauria</taxon>
        <taxon>Dinosauria</taxon>
        <taxon>Saurischia</taxon>
        <taxon>Theropoda</taxon>
        <taxon>Coelurosauria</taxon>
        <taxon>Aves</taxon>
        <taxon>Neognathae</taxon>
        <taxon>Galloanserae</taxon>
        <taxon>Anseriformes</taxon>
        <taxon>Anatidae</taxon>
        <taxon>Anatinae</taxon>
        <taxon>Anas</taxon>
    </lineage>
</organism>
<evidence type="ECO:0000313" key="1">
    <source>
        <dbReference type="EMBL" id="EOB03381.1"/>
    </source>
</evidence>
<sequence length="118" mass="13110">MALLLLLPPTAAEERRNSWAFATATQLLNTTVKALAIPINQSHGVQSFYNGAIMTVILEYINNYGLKPAAHTQGFCHVSKERLQYKEHISVQLCSSMNTARVVVAILRSPGHFCMRQP</sequence>
<gene>
    <name evidence="1" type="ORF">Anapl_15476</name>
</gene>
<reference evidence="2" key="1">
    <citation type="journal article" date="2013" name="Nat. Genet.">
        <title>The duck genome and transcriptome provide insight into an avian influenza virus reservoir species.</title>
        <authorList>
            <person name="Huang Y."/>
            <person name="Li Y."/>
            <person name="Burt D.W."/>
            <person name="Chen H."/>
            <person name="Zhang Y."/>
            <person name="Qian W."/>
            <person name="Kim H."/>
            <person name="Gan S."/>
            <person name="Zhao Y."/>
            <person name="Li J."/>
            <person name="Yi K."/>
            <person name="Feng H."/>
            <person name="Zhu P."/>
            <person name="Li B."/>
            <person name="Liu Q."/>
            <person name="Fairley S."/>
            <person name="Magor K.E."/>
            <person name="Du Z."/>
            <person name="Hu X."/>
            <person name="Goodman L."/>
            <person name="Tafer H."/>
            <person name="Vignal A."/>
            <person name="Lee T."/>
            <person name="Kim K.W."/>
            <person name="Sheng Z."/>
            <person name="An Y."/>
            <person name="Searle S."/>
            <person name="Herrero J."/>
            <person name="Groenen M.A."/>
            <person name="Crooijmans R.P."/>
            <person name="Faraut T."/>
            <person name="Cai Q."/>
            <person name="Webster R.G."/>
            <person name="Aldridge J.R."/>
            <person name="Warren W.C."/>
            <person name="Bartschat S."/>
            <person name="Kehr S."/>
            <person name="Marz M."/>
            <person name="Stadler P.F."/>
            <person name="Smith J."/>
            <person name="Kraus R.H."/>
            <person name="Zhao Y."/>
            <person name="Ren L."/>
            <person name="Fei J."/>
            <person name="Morisson M."/>
            <person name="Kaiser P."/>
            <person name="Griffin D.K."/>
            <person name="Rao M."/>
            <person name="Pitel F."/>
            <person name="Wang J."/>
            <person name="Li N."/>
        </authorList>
    </citation>
    <scope>NUCLEOTIDE SEQUENCE [LARGE SCALE GENOMIC DNA]</scope>
</reference>
<dbReference type="AlphaFoldDB" id="R0K0F4"/>
<accession>R0K0F4</accession>
<evidence type="ECO:0000313" key="2">
    <source>
        <dbReference type="Proteomes" id="UP000296049"/>
    </source>
</evidence>
<dbReference type="Proteomes" id="UP000296049">
    <property type="component" value="Unassembled WGS sequence"/>
</dbReference>
<name>R0K0F4_ANAPL</name>
<dbReference type="EMBL" id="KB742864">
    <property type="protein sequence ID" value="EOB03381.1"/>
    <property type="molecule type" value="Genomic_DNA"/>
</dbReference>
<protein>
    <submittedName>
        <fullName evidence="1">Uncharacterized protein</fullName>
    </submittedName>
</protein>
<proteinExistence type="predicted"/>
<keyword evidence="2" id="KW-1185">Reference proteome</keyword>